<evidence type="ECO:0000313" key="8">
    <source>
        <dbReference type="Proteomes" id="UP001353858"/>
    </source>
</evidence>
<gene>
    <name evidence="7" type="ORF">RN001_002684</name>
</gene>
<evidence type="ECO:0000259" key="6">
    <source>
        <dbReference type="PROSITE" id="PS50950"/>
    </source>
</evidence>
<keyword evidence="4 5" id="KW-0238">DNA-binding</keyword>
<evidence type="ECO:0000256" key="2">
    <source>
        <dbReference type="ARBA" id="ARBA00022771"/>
    </source>
</evidence>
<dbReference type="GO" id="GO:0003700">
    <property type="term" value="F:DNA-binding transcription factor activity"/>
    <property type="evidence" value="ECO:0007669"/>
    <property type="project" value="TreeGrafter"/>
</dbReference>
<dbReference type="PANTHER" id="PTHR46600">
    <property type="entry name" value="THAP DOMAIN-CONTAINING"/>
    <property type="match status" value="1"/>
</dbReference>
<dbReference type="AlphaFoldDB" id="A0AAN7QNN4"/>
<comment type="caution">
    <text evidence="7">The sequence shown here is derived from an EMBL/GenBank/DDBJ whole genome shotgun (WGS) entry which is preliminary data.</text>
</comment>
<evidence type="ECO:0000256" key="4">
    <source>
        <dbReference type="ARBA" id="ARBA00023125"/>
    </source>
</evidence>
<dbReference type="GO" id="GO:0006357">
    <property type="term" value="P:regulation of transcription by RNA polymerase II"/>
    <property type="evidence" value="ECO:0007669"/>
    <property type="project" value="TreeGrafter"/>
</dbReference>
<feature type="domain" description="THAP-type" evidence="6">
    <location>
        <begin position="1"/>
        <end position="90"/>
    </location>
</feature>
<keyword evidence="8" id="KW-1185">Reference proteome</keyword>
<dbReference type="SMART" id="SM00980">
    <property type="entry name" value="THAP"/>
    <property type="match status" value="1"/>
</dbReference>
<dbReference type="GO" id="GO:0000978">
    <property type="term" value="F:RNA polymerase II cis-regulatory region sequence-specific DNA binding"/>
    <property type="evidence" value="ECO:0007669"/>
    <property type="project" value="TreeGrafter"/>
</dbReference>
<dbReference type="SMART" id="SM00692">
    <property type="entry name" value="DM3"/>
    <property type="match status" value="1"/>
</dbReference>
<dbReference type="InterPro" id="IPR038441">
    <property type="entry name" value="THAP_Znf_sf"/>
</dbReference>
<protein>
    <recommendedName>
        <fullName evidence="6">THAP-type domain-containing protein</fullName>
    </recommendedName>
</protein>
<dbReference type="InterPro" id="IPR026516">
    <property type="entry name" value="THAP1/10"/>
</dbReference>
<name>A0AAN7QNN4_9COLE</name>
<dbReference type="PROSITE" id="PS50950">
    <property type="entry name" value="ZF_THAP"/>
    <property type="match status" value="1"/>
</dbReference>
<dbReference type="Proteomes" id="UP001353858">
    <property type="component" value="Unassembled WGS sequence"/>
</dbReference>
<proteinExistence type="predicted"/>
<dbReference type="SUPFAM" id="SSF57716">
    <property type="entry name" value="Glucocorticoid receptor-like (DNA-binding domain)"/>
    <property type="match status" value="1"/>
</dbReference>
<dbReference type="EMBL" id="JARPUR010000001">
    <property type="protein sequence ID" value="KAK4886413.1"/>
    <property type="molecule type" value="Genomic_DNA"/>
</dbReference>
<evidence type="ECO:0000313" key="7">
    <source>
        <dbReference type="EMBL" id="KAK4886413.1"/>
    </source>
</evidence>
<dbReference type="Gene3D" id="6.20.210.20">
    <property type="entry name" value="THAP domain"/>
    <property type="match status" value="1"/>
</dbReference>
<keyword evidence="1" id="KW-0479">Metal-binding</keyword>
<accession>A0AAN7QNN4</accession>
<organism evidence="7 8">
    <name type="scientific">Aquatica leii</name>
    <dbReference type="NCBI Taxonomy" id="1421715"/>
    <lineage>
        <taxon>Eukaryota</taxon>
        <taxon>Metazoa</taxon>
        <taxon>Ecdysozoa</taxon>
        <taxon>Arthropoda</taxon>
        <taxon>Hexapoda</taxon>
        <taxon>Insecta</taxon>
        <taxon>Pterygota</taxon>
        <taxon>Neoptera</taxon>
        <taxon>Endopterygota</taxon>
        <taxon>Coleoptera</taxon>
        <taxon>Polyphaga</taxon>
        <taxon>Elateriformia</taxon>
        <taxon>Elateroidea</taxon>
        <taxon>Lampyridae</taxon>
        <taxon>Luciolinae</taxon>
        <taxon>Aquatica</taxon>
    </lineage>
</organism>
<sequence>MSSNKGARWCAAPNCSNNSRTNTDFSFFRFPKDHNRAKEWVISCRREDLINKTSSYLYANCKICSVHFEEQMFLNFLKNRLKPGAVPTLFDIPNPPNRKTVKRKAPTIRSNSIKIKKQKTTVEVK</sequence>
<dbReference type="InterPro" id="IPR006612">
    <property type="entry name" value="THAP_Znf"/>
</dbReference>
<evidence type="ECO:0000256" key="5">
    <source>
        <dbReference type="PROSITE-ProRule" id="PRU00309"/>
    </source>
</evidence>
<reference evidence="8" key="1">
    <citation type="submission" date="2023-01" db="EMBL/GenBank/DDBJ databases">
        <title>Key to firefly adult light organ development and bioluminescence: homeobox transcription factors regulate luciferase expression and transportation to peroxisome.</title>
        <authorList>
            <person name="Fu X."/>
        </authorList>
    </citation>
    <scope>NUCLEOTIDE SEQUENCE [LARGE SCALE GENOMIC DNA]</scope>
</reference>
<keyword evidence="3" id="KW-0862">Zinc</keyword>
<dbReference type="Pfam" id="PF05485">
    <property type="entry name" value="THAP"/>
    <property type="match status" value="1"/>
</dbReference>
<dbReference type="PANTHER" id="PTHR46600:SF2">
    <property type="entry name" value="THAP DOMAIN-CONTAINING PROTEIN 1"/>
    <property type="match status" value="1"/>
</dbReference>
<dbReference type="GO" id="GO:0005634">
    <property type="term" value="C:nucleus"/>
    <property type="evidence" value="ECO:0007669"/>
    <property type="project" value="TreeGrafter"/>
</dbReference>
<evidence type="ECO:0000256" key="1">
    <source>
        <dbReference type="ARBA" id="ARBA00022723"/>
    </source>
</evidence>
<evidence type="ECO:0000256" key="3">
    <source>
        <dbReference type="ARBA" id="ARBA00022833"/>
    </source>
</evidence>
<dbReference type="GO" id="GO:0008270">
    <property type="term" value="F:zinc ion binding"/>
    <property type="evidence" value="ECO:0007669"/>
    <property type="project" value="UniProtKB-KW"/>
</dbReference>
<keyword evidence="2 5" id="KW-0863">Zinc-finger</keyword>